<evidence type="ECO:0000313" key="3">
    <source>
        <dbReference type="Proteomes" id="UP000187251"/>
    </source>
</evidence>
<evidence type="ECO:0000256" key="1">
    <source>
        <dbReference type="SAM" id="SignalP"/>
    </source>
</evidence>
<sequence length="304" mass="32546">MNTRLQTRPFPRRPPLRATVAGLCAAALATLFNPASAAEPASKPRLDAVQGTQPAAAKIAPPDAPTVMYAIYQIDGKGADSYEVANGSVATYWFGHAFELGGTQYFTGFTWDTREKYGKPGEDDAGPETQVNLAEATFTLTGSTAERPWKFRGMEHTIGMFGAYERAEAIDTGRKPLEYRTPAGKLLLAVPTQGFDNGTSFEGYALFIFNPGPRDELKDKVWTYVGSLITGDDNSAACADGDVMPCVARTGKLSFTAQNGGDMPKITVTPSGTEISGPGKTRQLGPADAVSYVYDEAGRKYAEK</sequence>
<evidence type="ECO:0000313" key="2">
    <source>
        <dbReference type="EMBL" id="OMG93796.1"/>
    </source>
</evidence>
<protein>
    <submittedName>
        <fullName evidence="2">Uncharacterized protein</fullName>
    </submittedName>
</protein>
<dbReference type="Proteomes" id="UP000187251">
    <property type="component" value="Unassembled WGS sequence"/>
</dbReference>
<dbReference type="RefSeq" id="WP_076408811.1">
    <property type="nucleotide sequence ID" value="NZ_MJMN01000001.1"/>
</dbReference>
<feature type="chain" id="PRO_5012751520" evidence="1">
    <location>
        <begin position="38"/>
        <end position="304"/>
    </location>
</feature>
<dbReference type="PROSITE" id="PS51318">
    <property type="entry name" value="TAT"/>
    <property type="match status" value="1"/>
</dbReference>
<gene>
    <name evidence="2" type="ORF">BIZ92_02930</name>
</gene>
<name>A0A1R1K300_ALCXX</name>
<organism evidence="2 3">
    <name type="scientific">Alcaligenes xylosoxydans xylosoxydans</name>
    <name type="common">Achromobacter xylosoxidans</name>
    <dbReference type="NCBI Taxonomy" id="85698"/>
    <lineage>
        <taxon>Bacteria</taxon>
        <taxon>Pseudomonadati</taxon>
        <taxon>Pseudomonadota</taxon>
        <taxon>Betaproteobacteria</taxon>
        <taxon>Burkholderiales</taxon>
        <taxon>Alcaligenaceae</taxon>
        <taxon>Achromobacter</taxon>
    </lineage>
</organism>
<proteinExistence type="predicted"/>
<accession>A0A1R1K300</accession>
<reference evidence="2 3" key="1">
    <citation type="submission" date="2016-09" db="EMBL/GenBank/DDBJ databases">
        <title>Phylogenomics of Achromobacter.</title>
        <authorList>
            <person name="Jeukens J."/>
            <person name="Freschi L."/>
            <person name="Vincent A.T."/>
            <person name="Emond-Rheault J.-G."/>
            <person name="Kukavica-Ibrulj I."/>
            <person name="Charette S.J."/>
            <person name="Levesque R.C."/>
        </authorList>
    </citation>
    <scope>NUCLEOTIDE SEQUENCE [LARGE SCALE GENOMIC DNA]</scope>
    <source>
        <strain evidence="2 3">AUS488</strain>
    </source>
</reference>
<feature type="signal peptide" evidence="1">
    <location>
        <begin position="1"/>
        <end position="37"/>
    </location>
</feature>
<comment type="caution">
    <text evidence="2">The sequence shown here is derived from an EMBL/GenBank/DDBJ whole genome shotgun (WGS) entry which is preliminary data.</text>
</comment>
<dbReference type="InterPro" id="IPR006311">
    <property type="entry name" value="TAT_signal"/>
</dbReference>
<dbReference type="AlphaFoldDB" id="A0A1R1K300"/>
<keyword evidence="1" id="KW-0732">Signal</keyword>
<dbReference type="EMBL" id="MJMN01000001">
    <property type="protein sequence ID" value="OMG93796.1"/>
    <property type="molecule type" value="Genomic_DNA"/>
</dbReference>